<dbReference type="SUPFAM" id="SSF53098">
    <property type="entry name" value="Ribonuclease H-like"/>
    <property type="match status" value="1"/>
</dbReference>
<dbReference type="PROSITE" id="PS01043">
    <property type="entry name" value="TRANSPOSASE_IS30"/>
    <property type="match status" value="1"/>
</dbReference>
<dbReference type="InterPro" id="IPR001584">
    <property type="entry name" value="Integrase_cat-core"/>
</dbReference>
<dbReference type="PANTHER" id="PTHR10948:SF23">
    <property type="entry name" value="TRANSPOSASE INSI FOR INSERTION SEQUENCE ELEMENT IS30A-RELATED"/>
    <property type="match status" value="1"/>
</dbReference>
<accession>Q2J585</accession>
<proteinExistence type="inferred from homology"/>
<dbReference type="HOGENOM" id="CLU_035706_0_0_11"/>
<evidence type="ECO:0000259" key="6">
    <source>
        <dbReference type="PROSITE" id="PS50994"/>
    </source>
</evidence>
<keyword evidence="5" id="KW-0233">DNA recombination</keyword>
<dbReference type="GO" id="GO:0005829">
    <property type="term" value="C:cytosol"/>
    <property type="evidence" value="ECO:0007669"/>
    <property type="project" value="TreeGrafter"/>
</dbReference>
<evidence type="ECO:0000313" key="7">
    <source>
        <dbReference type="EMBL" id="ABD13557.1"/>
    </source>
</evidence>
<dbReference type="KEGG" id="fra:Francci3_4210"/>
<dbReference type="InterPro" id="IPR001598">
    <property type="entry name" value="Transposase_IS30_CS"/>
</dbReference>
<dbReference type="InterPro" id="IPR053392">
    <property type="entry name" value="Transposase_IS30-like"/>
</dbReference>
<gene>
    <name evidence="7" type="ordered locus">Francci3_4210</name>
</gene>
<comment type="similarity">
    <text evidence="2">Belongs to the transposase IS30 family.</text>
</comment>
<keyword evidence="3" id="KW-0815">Transposition</keyword>
<dbReference type="AlphaFoldDB" id="Q2J585"/>
<protein>
    <submittedName>
        <fullName evidence="7">Integrase</fullName>
    </submittedName>
</protein>
<dbReference type="NCBIfam" id="NF033563">
    <property type="entry name" value="transpos_IS30"/>
    <property type="match status" value="1"/>
</dbReference>
<evidence type="ECO:0000256" key="3">
    <source>
        <dbReference type="ARBA" id="ARBA00022578"/>
    </source>
</evidence>
<sequence length="326" mass="37220">MTVEDRELISRELSRNRSARFIAKALGRHHSTISREIERNGGESAYRAVDAQARCDAMRKRPKERKLVASAALHDAVNAALVEKWSPKQISERLEKDFPDDESMRVSHETIYECLYLQARGELRTQLTIALRKGRARRVNRSRTAVARGRIVDIVNISERPKEAEDRAVPGFWEGDLILGKGNKSQIATLVERTTRFVMLVRIPYDRNAEKVAYLLARKMETLPDFMKKSVTWDQGKEMARHAKFTVATGMPVYFCDPHSPWQRGSNENTNGLLRQYFPKGTDLSLHTQAELDKLAEQLNGRPRQTLGWAKPVEVFNDLLANHASL</sequence>
<evidence type="ECO:0000256" key="4">
    <source>
        <dbReference type="ARBA" id="ARBA00023125"/>
    </source>
</evidence>
<organism evidence="7 8">
    <name type="scientific">Frankia casuarinae (strain DSM 45818 / CECT 9043 / HFP020203 / CcI3)</name>
    <dbReference type="NCBI Taxonomy" id="106370"/>
    <lineage>
        <taxon>Bacteria</taxon>
        <taxon>Bacillati</taxon>
        <taxon>Actinomycetota</taxon>
        <taxon>Actinomycetes</taxon>
        <taxon>Frankiales</taxon>
        <taxon>Frankiaceae</taxon>
        <taxon>Frankia</taxon>
    </lineage>
</organism>
<dbReference type="InterPro" id="IPR051917">
    <property type="entry name" value="Transposase-Integrase"/>
</dbReference>
<dbReference type="Gene3D" id="3.30.420.10">
    <property type="entry name" value="Ribonuclease H-like superfamily/Ribonuclease H"/>
    <property type="match status" value="1"/>
</dbReference>
<dbReference type="GO" id="GO:0004803">
    <property type="term" value="F:transposase activity"/>
    <property type="evidence" value="ECO:0007669"/>
    <property type="project" value="InterPro"/>
</dbReference>
<dbReference type="Proteomes" id="UP000001937">
    <property type="component" value="Chromosome"/>
</dbReference>
<feature type="domain" description="Integrase catalytic" evidence="6">
    <location>
        <begin position="157"/>
        <end position="320"/>
    </location>
</feature>
<keyword evidence="4" id="KW-0238">DNA-binding</keyword>
<dbReference type="EMBL" id="CP000249">
    <property type="protein sequence ID" value="ABD13557.1"/>
    <property type="molecule type" value="Genomic_DNA"/>
</dbReference>
<dbReference type="InterPro" id="IPR025246">
    <property type="entry name" value="IS30-like_HTH"/>
</dbReference>
<dbReference type="GO" id="GO:0003677">
    <property type="term" value="F:DNA binding"/>
    <property type="evidence" value="ECO:0007669"/>
    <property type="project" value="UniProtKB-KW"/>
</dbReference>
<evidence type="ECO:0000256" key="2">
    <source>
        <dbReference type="ARBA" id="ARBA00006363"/>
    </source>
</evidence>
<dbReference type="PhylomeDB" id="Q2J585"/>
<dbReference type="PROSITE" id="PS50994">
    <property type="entry name" value="INTEGRASE"/>
    <property type="match status" value="1"/>
</dbReference>
<dbReference type="eggNOG" id="COG2826">
    <property type="taxonomic scope" value="Bacteria"/>
</dbReference>
<evidence type="ECO:0000256" key="1">
    <source>
        <dbReference type="ARBA" id="ARBA00002190"/>
    </source>
</evidence>
<keyword evidence="8" id="KW-1185">Reference proteome</keyword>
<comment type="function">
    <text evidence="1">Required for the transposition of the insertion element.</text>
</comment>
<dbReference type="Pfam" id="PF13936">
    <property type="entry name" value="HTH_38"/>
    <property type="match status" value="1"/>
</dbReference>
<dbReference type="InterPro" id="IPR012337">
    <property type="entry name" value="RNaseH-like_sf"/>
</dbReference>
<evidence type="ECO:0000256" key="5">
    <source>
        <dbReference type="ARBA" id="ARBA00023172"/>
    </source>
</evidence>
<dbReference type="GO" id="GO:0015074">
    <property type="term" value="P:DNA integration"/>
    <property type="evidence" value="ECO:0007669"/>
    <property type="project" value="InterPro"/>
</dbReference>
<name>Q2J585_FRACC</name>
<evidence type="ECO:0000313" key="8">
    <source>
        <dbReference type="Proteomes" id="UP000001937"/>
    </source>
</evidence>
<dbReference type="PANTHER" id="PTHR10948">
    <property type="entry name" value="TRANSPOSASE"/>
    <property type="match status" value="1"/>
</dbReference>
<dbReference type="InterPro" id="IPR036397">
    <property type="entry name" value="RNaseH_sf"/>
</dbReference>
<dbReference type="GO" id="GO:0006313">
    <property type="term" value="P:DNA transposition"/>
    <property type="evidence" value="ECO:0007669"/>
    <property type="project" value="InterPro"/>
</dbReference>
<reference evidence="7 8" key="1">
    <citation type="journal article" date="2007" name="Genome Res.">
        <title>Genome characteristics of facultatively symbiotic Frankia sp. strains reflect host range and host plant biogeography.</title>
        <authorList>
            <person name="Normand P."/>
            <person name="Lapierre P."/>
            <person name="Tisa L.S."/>
            <person name="Gogarten J.P."/>
            <person name="Alloisio N."/>
            <person name="Bagnarol E."/>
            <person name="Bassi C.A."/>
            <person name="Berry A.M."/>
            <person name="Bickhart D.M."/>
            <person name="Choisne N."/>
            <person name="Couloux A."/>
            <person name="Cournoyer B."/>
            <person name="Cruveiller S."/>
            <person name="Daubin V."/>
            <person name="Demange N."/>
            <person name="Francino M.P."/>
            <person name="Goltsman E."/>
            <person name="Huang Y."/>
            <person name="Kopp O.R."/>
            <person name="Labarre L."/>
            <person name="Lapidus A."/>
            <person name="Lavire C."/>
            <person name="Marechal J."/>
            <person name="Martinez M."/>
            <person name="Mastronunzio J.E."/>
            <person name="Mullin B.C."/>
            <person name="Niemann J."/>
            <person name="Pujic P."/>
            <person name="Rawnsley T."/>
            <person name="Rouy Z."/>
            <person name="Schenowitz C."/>
            <person name="Sellstedt A."/>
            <person name="Tavares F."/>
            <person name="Tomkins J.P."/>
            <person name="Vallenet D."/>
            <person name="Valverde C."/>
            <person name="Wall L.G."/>
            <person name="Wang Y."/>
            <person name="Medigue C."/>
            <person name="Benson D.R."/>
        </authorList>
    </citation>
    <scope>NUCLEOTIDE SEQUENCE [LARGE SCALE GENOMIC DNA]</scope>
    <source>
        <strain evidence="8">DSM 45818 / CECT 9043 / CcI3</strain>
    </source>
</reference>
<dbReference type="Pfam" id="PF00665">
    <property type="entry name" value="rve"/>
    <property type="match status" value="1"/>
</dbReference>